<organism evidence="1 2">
    <name type="scientific">Amphiprion ocellaris</name>
    <name type="common">Clown anemonefish</name>
    <dbReference type="NCBI Taxonomy" id="80972"/>
    <lineage>
        <taxon>Eukaryota</taxon>
        <taxon>Metazoa</taxon>
        <taxon>Chordata</taxon>
        <taxon>Craniata</taxon>
        <taxon>Vertebrata</taxon>
        <taxon>Euteleostomi</taxon>
        <taxon>Actinopterygii</taxon>
        <taxon>Neopterygii</taxon>
        <taxon>Teleostei</taxon>
        <taxon>Neoteleostei</taxon>
        <taxon>Acanthomorphata</taxon>
        <taxon>Ovalentaria</taxon>
        <taxon>Pomacentridae</taxon>
        <taxon>Amphiprion</taxon>
    </lineage>
</organism>
<dbReference type="GeneTree" id="ENSGT01120000278024"/>
<name>A0AAQ6AM79_AMPOC</name>
<dbReference type="Proteomes" id="UP001501940">
    <property type="component" value="Chromosome 23"/>
</dbReference>
<keyword evidence="2" id="KW-1185">Reference proteome</keyword>
<reference evidence="1" key="3">
    <citation type="submission" date="2025-09" db="UniProtKB">
        <authorList>
            <consortium name="Ensembl"/>
        </authorList>
    </citation>
    <scope>IDENTIFICATION</scope>
</reference>
<accession>A0AAQ6AM79</accession>
<proteinExistence type="predicted"/>
<protein>
    <submittedName>
        <fullName evidence="1">Uncharacterized protein</fullName>
    </submittedName>
</protein>
<reference evidence="1 2" key="1">
    <citation type="submission" date="2022-01" db="EMBL/GenBank/DDBJ databases">
        <title>A chromosome-scale genome assembly of the false clownfish, Amphiprion ocellaris.</title>
        <authorList>
            <person name="Ryu T."/>
        </authorList>
    </citation>
    <scope>NUCLEOTIDE SEQUENCE [LARGE SCALE GENOMIC DNA]</scope>
</reference>
<evidence type="ECO:0000313" key="2">
    <source>
        <dbReference type="Proteomes" id="UP001501940"/>
    </source>
</evidence>
<sequence>MTEAIWLSNPSTGISTVQHSKYNKSLSFIRDFILERDYTLVTSSDLFIREFIQERNHTNSVALHPSGKQFEQQRNYIAATTVRTGFHVQKAIESPNSVILIKLYSCDYCEKINKKNPQTLK</sequence>
<reference evidence="1" key="2">
    <citation type="submission" date="2025-08" db="UniProtKB">
        <authorList>
            <consortium name="Ensembl"/>
        </authorList>
    </citation>
    <scope>IDENTIFICATION</scope>
</reference>
<dbReference type="Ensembl" id="ENSAOCT00000054121.1">
    <property type="protein sequence ID" value="ENSAOCP00000077255.1"/>
    <property type="gene ID" value="ENSAOCG00000030157.1"/>
</dbReference>
<evidence type="ECO:0000313" key="1">
    <source>
        <dbReference type="Ensembl" id="ENSAOCP00000077255.1"/>
    </source>
</evidence>
<dbReference type="AlphaFoldDB" id="A0AAQ6AM79"/>